<gene>
    <name evidence="1" type="ORF">D174_16760</name>
</gene>
<evidence type="ECO:0000313" key="1">
    <source>
        <dbReference type="EMBL" id="AHC27990.1"/>
    </source>
</evidence>
<sequence length="91" mass="10465">MKLFGSWFSKAWRSTTSIWGVVVKELWDGGRRTRFRLPQAGQLAHEREVLIRACRGKDLLALYGEIDAHLDNCARIQNAARSAHLLERTEE</sequence>
<dbReference type="HOGENOM" id="CLU_2423777_0_0_11"/>
<accession>V5XHR7</accession>
<dbReference type="KEGG" id="mne:D174_16760"/>
<evidence type="ECO:0000313" key="2">
    <source>
        <dbReference type="Proteomes" id="UP000018763"/>
    </source>
</evidence>
<name>V5XHR7_MYCNE</name>
<dbReference type="AlphaFoldDB" id="V5XHR7"/>
<reference evidence="1 2" key="1">
    <citation type="journal article" date="2014" name="Genome Announc.">
        <title>Complete Genome Sequence of Sterol-Transforming Mycobacterium neoaurum Strain VKM Ac-1815D.</title>
        <authorList>
            <person name="Shtratnikova V.Y."/>
            <person name="Bragin E.Y."/>
            <person name="Dovbnya D.V."/>
            <person name="Pekov Y.A."/>
            <person name="Schelkunov M.I."/>
            <person name="Strizhov N."/>
            <person name="Ivashina T.V."/>
            <person name="Ashapkin V.V."/>
            <person name="Donova M.V."/>
        </authorList>
    </citation>
    <scope>NUCLEOTIDE SEQUENCE [LARGE SCALE GENOMIC DNA]</scope>
    <source>
        <strain evidence="1 2">VKM Ac-1815D</strain>
    </source>
</reference>
<keyword evidence="2" id="KW-1185">Reference proteome</keyword>
<dbReference type="EMBL" id="CP006936">
    <property type="protein sequence ID" value="AHC27990.1"/>
    <property type="molecule type" value="Genomic_DNA"/>
</dbReference>
<protein>
    <submittedName>
        <fullName evidence="1">Uncharacterized protein</fullName>
    </submittedName>
</protein>
<organism evidence="1 2">
    <name type="scientific">Mycolicibacterium neoaurum VKM Ac-1815D</name>
    <dbReference type="NCBI Taxonomy" id="700508"/>
    <lineage>
        <taxon>Bacteria</taxon>
        <taxon>Bacillati</taxon>
        <taxon>Actinomycetota</taxon>
        <taxon>Actinomycetes</taxon>
        <taxon>Mycobacteriales</taxon>
        <taxon>Mycobacteriaceae</taxon>
        <taxon>Mycolicibacterium</taxon>
    </lineage>
</organism>
<dbReference type="Proteomes" id="UP000018763">
    <property type="component" value="Chromosome"/>
</dbReference>
<proteinExistence type="predicted"/>